<feature type="domain" description="ZW10 C-terminal helical" evidence="4">
    <location>
        <begin position="678"/>
        <end position="807"/>
    </location>
</feature>
<evidence type="ECO:0000313" key="5">
    <source>
        <dbReference type="EMBL" id="ATZ51257.1"/>
    </source>
</evidence>
<sequence>MASTIPVDQLSKTLIGFASNGEFPNEEVSASAVGNEALPLAIEALGEAKLSLEAEVRQVSRDFATDIDKWIQHAQALQDDIDKSRKLANEVVQQAEADESRVTDVHNHENHVELLVKEIEFNAQLLECAQSIKRANDSLDKAVEQAGKQEIHEALKSLDAAGHQIAEIPAETTVRAVRLLDTRYYELKESLNNQLSEIRKSLIYIQPKEASITIHKRFEGISTSLDDVAIGLERFEELEEFGKNLWEQLSETVIRPRTGLESSPSVFQICIEDNTLRVTEDHSDTSIKSLFRDILGIIRFLDENLPKTMVESLSKVMMPDLTEIIIGTWLETSVPTSLDDMVDYEKALGRTSEFAETLQKLGWPGAERFYEWVSSAAKIWLTKKRETSLDRVRNALALGVGQPLEAKRVEMRMVTRDDGMHVASNGETVKDDWGWGEEDEEEETQPISRSRASFDEERRASSLSIAPDPNILQVDDEDAWGWGDDNEIAVETPADEFPDTPKTQNDPYSPTSPTKLNDSAEKRNVTLSEKYWTSSIPLTIFNHVVTIYEDGAKLMQPEQISSPVSPAAGGLSKIPTLILAMYRAVSPCYYVDDPKGNMFAYNDATWLVDKLKSFSKEWHLRKDITPRATNLVNIDSEIGPLESFGKRAYKNEMDTQRTILHDLLGGSQNFVYNDSENAIRAVIGHINQQSASWKEILPSSTWVSAVGTLVNTVATKIISDIFELTDLGVDDAERIAALIQQVEALESLFKENEIGTYAGNWLKMQFLSEVLQSNLKDIRYLWFESHLSLYFSKDEVRDLIELSFENNLNVRSLIKDIKEKPLPDVGRM</sequence>
<dbReference type="PANTHER" id="PTHR12205">
    <property type="entry name" value="CENTROMERE/KINETOCHORE PROTEIN ZW10"/>
    <property type="match status" value="1"/>
</dbReference>
<dbReference type="VEuPathDB" id="FungiDB:Bcin06g06740"/>
<evidence type="ECO:0000256" key="1">
    <source>
        <dbReference type="SAM" id="Coils"/>
    </source>
</evidence>
<dbReference type="GO" id="GO:0007094">
    <property type="term" value="P:mitotic spindle assembly checkpoint signaling"/>
    <property type="evidence" value="ECO:0007669"/>
    <property type="project" value="TreeGrafter"/>
</dbReference>
<dbReference type="AlphaFoldDB" id="A0A384JLK4"/>
<dbReference type="PANTHER" id="PTHR12205:SF0">
    <property type="entry name" value="CENTROMERE_KINETOCHORE PROTEIN ZW10 HOMOLOG"/>
    <property type="match status" value="1"/>
</dbReference>
<dbReference type="Pfam" id="PF20665">
    <property type="entry name" value="Zw10_middle"/>
    <property type="match status" value="1"/>
</dbReference>
<evidence type="ECO:0000259" key="4">
    <source>
        <dbReference type="Pfam" id="PF22766"/>
    </source>
</evidence>
<dbReference type="EMBL" id="CP009810">
    <property type="protein sequence ID" value="ATZ51257.1"/>
    <property type="molecule type" value="Genomic_DNA"/>
</dbReference>
<feature type="region of interest" description="Disordered" evidence="2">
    <location>
        <begin position="419"/>
        <end position="470"/>
    </location>
</feature>
<proteinExistence type="predicted"/>
<dbReference type="InterPro" id="IPR046362">
    <property type="entry name" value="Zw10/DSL1_C_sf"/>
</dbReference>
<evidence type="ECO:0000313" key="6">
    <source>
        <dbReference type="Proteomes" id="UP000001798"/>
    </source>
</evidence>
<reference evidence="5 6" key="2">
    <citation type="journal article" date="2012" name="Eukaryot. Cell">
        <title>Genome update of Botrytis cinerea strains B05.10 and T4.</title>
        <authorList>
            <person name="Staats M."/>
            <person name="van Kan J.A."/>
        </authorList>
    </citation>
    <scope>NUCLEOTIDE SEQUENCE [LARGE SCALE GENOMIC DNA]</scope>
    <source>
        <strain evidence="5 6">B05.10</strain>
    </source>
</reference>
<dbReference type="InterPro" id="IPR055148">
    <property type="entry name" value="ZW10_C_2"/>
</dbReference>
<gene>
    <name evidence="5" type="ORF">BCIN_06g06740</name>
</gene>
<dbReference type="GeneID" id="5435743"/>
<dbReference type="OrthoDB" id="534815at2759"/>
<dbReference type="OMA" id="REVQYSQ"/>
<keyword evidence="6" id="KW-1185">Reference proteome</keyword>
<feature type="compositionally biased region" description="Polar residues" evidence="2">
    <location>
        <begin position="501"/>
        <end position="517"/>
    </location>
</feature>
<accession>A0A384JLK4</accession>
<dbReference type="GO" id="GO:0006888">
    <property type="term" value="P:endoplasmic reticulum to Golgi vesicle-mediated transport"/>
    <property type="evidence" value="ECO:0007669"/>
    <property type="project" value="TreeGrafter"/>
</dbReference>
<feature type="domain" description="Centromere/kinetochore protein zw10 middle" evidence="3">
    <location>
        <begin position="237"/>
        <end position="362"/>
    </location>
</feature>
<evidence type="ECO:0000256" key="2">
    <source>
        <dbReference type="SAM" id="MobiDB-lite"/>
    </source>
</evidence>
<feature type="coiled-coil region" evidence="1">
    <location>
        <begin position="42"/>
        <end position="94"/>
    </location>
</feature>
<dbReference type="GO" id="GO:0005737">
    <property type="term" value="C:cytoplasm"/>
    <property type="evidence" value="ECO:0007669"/>
    <property type="project" value="GOC"/>
</dbReference>
<dbReference type="KEGG" id="bfu:BCIN_06g06740"/>
<reference evidence="5 6" key="1">
    <citation type="journal article" date="2011" name="PLoS Genet.">
        <title>Genomic analysis of the necrotrophic fungal pathogens Sclerotinia sclerotiorum and Botrytis cinerea.</title>
        <authorList>
            <person name="Amselem J."/>
            <person name="Cuomo C.A."/>
            <person name="van Kan J.A."/>
            <person name="Viaud M."/>
            <person name="Benito E.P."/>
            <person name="Couloux A."/>
            <person name="Coutinho P.M."/>
            <person name="de Vries R.P."/>
            <person name="Dyer P.S."/>
            <person name="Fillinger S."/>
            <person name="Fournier E."/>
            <person name="Gout L."/>
            <person name="Hahn M."/>
            <person name="Kohn L."/>
            <person name="Lapalu N."/>
            <person name="Plummer K.M."/>
            <person name="Pradier J.M."/>
            <person name="Quevillon E."/>
            <person name="Sharon A."/>
            <person name="Simon A."/>
            <person name="ten Have A."/>
            <person name="Tudzynski B."/>
            <person name="Tudzynski P."/>
            <person name="Wincker P."/>
            <person name="Andrew M."/>
            <person name="Anthouard V."/>
            <person name="Beever R.E."/>
            <person name="Beffa R."/>
            <person name="Benoit I."/>
            <person name="Bouzid O."/>
            <person name="Brault B."/>
            <person name="Chen Z."/>
            <person name="Choquer M."/>
            <person name="Collemare J."/>
            <person name="Cotton P."/>
            <person name="Danchin E.G."/>
            <person name="Da Silva C."/>
            <person name="Gautier A."/>
            <person name="Giraud C."/>
            <person name="Giraud T."/>
            <person name="Gonzalez C."/>
            <person name="Grossetete S."/>
            <person name="Guldener U."/>
            <person name="Henrissat B."/>
            <person name="Howlett B.J."/>
            <person name="Kodira C."/>
            <person name="Kretschmer M."/>
            <person name="Lappartient A."/>
            <person name="Leroch M."/>
            <person name="Levis C."/>
            <person name="Mauceli E."/>
            <person name="Neuveglise C."/>
            <person name="Oeser B."/>
            <person name="Pearson M."/>
            <person name="Poulain J."/>
            <person name="Poussereau N."/>
            <person name="Quesneville H."/>
            <person name="Rascle C."/>
            <person name="Schumacher J."/>
            <person name="Segurens B."/>
            <person name="Sexton A."/>
            <person name="Silva E."/>
            <person name="Sirven C."/>
            <person name="Soanes D.M."/>
            <person name="Talbot N.J."/>
            <person name="Templeton M."/>
            <person name="Yandava C."/>
            <person name="Yarden O."/>
            <person name="Zeng Q."/>
            <person name="Rollins J.A."/>
            <person name="Lebrun M.H."/>
            <person name="Dickman M."/>
        </authorList>
    </citation>
    <scope>NUCLEOTIDE SEQUENCE [LARGE SCALE GENOMIC DNA]</scope>
    <source>
        <strain evidence="5 6">B05.10</strain>
    </source>
</reference>
<dbReference type="Proteomes" id="UP000001798">
    <property type="component" value="Chromosome 6"/>
</dbReference>
<feature type="region of interest" description="Disordered" evidence="2">
    <location>
        <begin position="492"/>
        <end position="521"/>
    </location>
</feature>
<keyword evidence="1" id="KW-0175">Coiled coil</keyword>
<dbReference type="Gene3D" id="1.10.357.150">
    <property type="match status" value="1"/>
</dbReference>
<dbReference type="FunFam" id="1.10.357.150:FF:000004">
    <property type="entry name" value="Centromere/kinetochore protein zw10 homolog"/>
    <property type="match status" value="1"/>
</dbReference>
<dbReference type="InterPro" id="IPR048344">
    <property type="entry name" value="Zw10_middle"/>
</dbReference>
<dbReference type="GO" id="GO:1990423">
    <property type="term" value="C:RZZ complex"/>
    <property type="evidence" value="ECO:0007669"/>
    <property type="project" value="TreeGrafter"/>
</dbReference>
<organism evidence="5 6">
    <name type="scientific">Botryotinia fuckeliana (strain B05.10)</name>
    <name type="common">Noble rot fungus</name>
    <name type="synonym">Botrytis cinerea</name>
    <dbReference type="NCBI Taxonomy" id="332648"/>
    <lineage>
        <taxon>Eukaryota</taxon>
        <taxon>Fungi</taxon>
        <taxon>Dikarya</taxon>
        <taxon>Ascomycota</taxon>
        <taxon>Pezizomycotina</taxon>
        <taxon>Leotiomycetes</taxon>
        <taxon>Helotiales</taxon>
        <taxon>Sclerotiniaceae</taxon>
        <taxon>Botrytis</taxon>
    </lineage>
</organism>
<feature type="compositionally biased region" description="Acidic residues" evidence="2">
    <location>
        <begin position="434"/>
        <end position="444"/>
    </location>
</feature>
<reference evidence="5 6" key="3">
    <citation type="journal article" date="2017" name="Mol. Plant Pathol.">
        <title>A gapless genome sequence of the fungus Botrytis cinerea.</title>
        <authorList>
            <person name="Van Kan J.A."/>
            <person name="Stassen J.H."/>
            <person name="Mosbach A."/>
            <person name="Van Der Lee T.A."/>
            <person name="Faino L."/>
            <person name="Farmer A.D."/>
            <person name="Papasotiriou D.G."/>
            <person name="Zhou S."/>
            <person name="Seidl M.F."/>
            <person name="Cottam E."/>
            <person name="Edel D."/>
            <person name="Hahn M."/>
            <person name="Schwartz D.C."/>
            <person name="Dietrich R.A."/>
            <person name="Widdison S."/>
            <person name="Scalliet G."/>
        </authorList>
    </citation>
    <scope>NUCLEOTIDE SEQUENCE [LARGE SCALE GENOMIC DNA]</scope>
    <source>
        <strain evidence="5 6">B05.10</strain>
    </source>
</reference>
<dbReference type="RefSeq" id="XP_001555179.1">
    <property type="nucleotide sequence ID" value="XM_001555129.2"/>
</dbReference>
<name>A0A384JLK4_BOTFB</name>
<protein>
    <submittedName>
        <fullName evidence="5">Uncharacterized protein</fullName>
    </submittedName>
</protein>
<dbReference type="Pfam" id="PF22766">
    <property type="entry name" value="ZW10_C2"/>
    <property type="match status" value="1"/>
</dbReference>
<evidence type="ECO:0000259" key="3">
    <source>
        <dbReference type="Pfam" id="PF20665"/>
    </source>
</evidence>